<accession>A0A9P0AK53</accession>
<keyword evidence="2" id="KW-1185">Reference proteome</keyword>
<proteinExistence type="predicted"/>
<dbReference type="Pfam" id="PF05092">
    <property type="entry name" value="PIF"/>
    <property type="match status" value="1"/>
</dbReference>
<sequence>MARFQNDIKEAKKDLSSLGVLSIGEDKKNHLSREKLFLIGYDLVLNKKTDEIVFIRNQDVIICVFIVENRTHRLEENEVSIPEFSIDVNYDPYPRRVNFENQHDCNALTLRVCLVDDVQTLIGCRELTVICRNFDRDLQYVENGHTVWIPKNKHPKEGYALAITAEVRACNPFHGDWALVSNGVESDEYTLICVCKNDGYIGNDNVLGSCETVRVCNGKIKEINVPFDAIECDCEQTEVCDRYDDAWSTPYCRQMLVIEANEHFSDWTDHIKFANDRLLDVRKFNPTVRDNLNVKLLLDPCRSSIINPKQSISDAFYDTYHKSCVFVENGLPLRVGFFPSEPQSEPDSDVYFTSIPLDAALPTSSIEYVRIIDKVLGKRSIVNLRATLNVDLKDGKPSRTGSTANFMLSEKVSVGLYAQLRFKIKEEMLNGTCVAHLTTFKCWMQDRYAGTIGGIPTAFMECPPAIFLWDTEQWEFAEQLTSADRRASYGILNELKRKTDFVDILVFDYPVTFAKSVHSTLLHIDNLINKVVATYNYKSLYACGVAIGALLMGAIIAKSCDKNIAKNLSVPFRDSVQFRGMVGVCGLYRPNFKSRLMRWLFKSYMMRGTASPKLYSCYDLPGIPKLIIGSTNDPLRRQTYNFINRNECEHLLFSDPKLPNGFYSIINIPETMQIINTIRKFLYNCRLNQDRTRSST</sequence>
<dbReference type="EMBL" id="OU963868">
    <property type="protein sequence ID" value="CAH0393284.1"/>
    <property type="molecule type" value="Genomic_DNA"/>
</dbReference>
<name>A0A9P0AK53_BEMTA</name>
<dbReference type="Proteomes" id="UP001152759">
    <property type="component" value="Chromosome 7"/>
</dbReference>
<gene>
    <name evidence="1" type="ORF">BEMITA_LOCUS11706</name>
</gene>
<evidence type="ECO:0000313" key="1">
    <source>
        <dbReference type="EMBL" id="CAH0393284.1"/>
    </source>
</evidence>
<evidence type="ECO:0000313" key="2">
    <source>
        <dbReference type="Proteomes" id="UP001152759"/>
    </source>
</evidence>
<protein>
    <submittedName>
        <fullName evidence="1">Uncharacterized protein</fullName>
    </submittedName>
</protein>
<organism evidence="1 2">
    <name type="scientific">Bemisia tabaci</name>
    <name type="common">Sweetpotato whitefly</name>
    <name type="synonym">Aleurodes tabaci</name>
    <dbReference type="NCBI Taxonomy" id="7038"/>
    <lineage>
        <taxon>Eukaryota</taxon>
        <taxon>Metazoa</taxon>
        <taxon>Ecdysozoa</taxon>
        <taxon>Arthropoda</taxon>
        <taxon>Hexapoda</taxon>
        <taxon>Insecta</taxon>
        <taxon>Pterygota</taxon>
        <taxon>Neoptera</taxon>
        <taxon>Paraneoptera</taxon>
        <taxon>Hemiptera</taxon>
        <taxon>Sternorrhyncha</taxon>
        <taxon>Aleyrodoidea</taxon>
        <taxon>Aleyrodidae</taxon>
        <taxon>Aleyrodinae</taxon>
        <taxon>Bemisia</taxon>
    </lineage>
</organism>
<reference evidence="1" key="1">
    <citation type="submission" date="2021-12" db="EMBL/GenBank/DDBJ databases">
        <authorList>
            <person name="King R."/>
        </authorList>
    </citation>
    <scope>NUCLEOTIDE SEQUENCE</scope>
</reference>
<dbReference type="AlphaFoldDB" id="A0A9P0AK53"/>
<dbReference type="InterPro" id="IPR007784">
    <property type="entry name" value="PIR"/>
</dbReference>